<dbReference type="RefSeq" id="WP_301137119.1">
    <property type="nucleotide sequence ID" value="NZ_JAUHTQ010000003.1"/>
</dbReference>
<gene>
    <name evidence="1" type="ORF">QYB95_04995</name>
</gene>
<organism evidence="1 2">
    <name type="scientific">Ureibacillus aquaedulcis</name>
    <dbReference type="NCBI Taxonomy" id="3058421"/>
    <lineage>
        <taxon>Bacteria</taxon>
        <taxon>Bacillati</taxon>
        <taxon>Bacillota</taxon>
        <taxon>Bacilli</taxon>
        <taxon>Bacillales</taxon>
        <taxon>Caryophanaceae</taxon>
        <taxon>Ureibacillus</taxon>
    </lineage>
</organism>
<evidence type="ECO:0000313" key="1">
    <source>
        <dbReference type="EMBL" id="MDN4492888.1"/>
    </source>
</evidence>
<dbReference type="Proteomes" id="UP001172743">
    <property type="component" value="Unassembled WGS sequence"/>
</dbReference>
<accession>A0ABT8GN92</accession>
<evidence type="ECO:0000313" key="2">
    <source>
        <dbReference type="Proteomes" id="UP001172743"/>
    </source>
</evidence>
<comment type="caution">
    <text evidence="1">The sequence shown here is derived from an EMBL/GenBank/DDBJ whole genome shotgun (WGS) entry which is preliminary data.</text>
</comment>
<sequence length="66" mass="7590">MSEITLDHALIDIIGLKRFYTLYKRVYVYECKQAGLSQGQTLIKINNELTSQGQKTISLSLVKNLW</sequence>
<protein>
    <submittedName>
        <fullName evidence="1">Uncharacterized protein</fullName>
    </submittedName>
</protein>
<dbReference type="EMBL" id="JAUHTQ010000003">
    <property type="protein sequence ID" value="MDN4492888.1"/>
    <property type="molecule type" value="Genomic_DNA"/>
</dbReference>
<reference evidence="1" key="1">
    <citation type="submission" date="2023-07" db="EMBL/GenBank/DDBJ databases">
        <title>Ureibacillus sp. isolated from freshwater well.</title>
        <authorList>
            <person name="Kirdat K."/>
            <person name="Bhatt A."/>
            <person name="Teware R."/>
            <person name="Bhavsar Y."/>
            <person name="Yadav A."/>
        </authorList>
    </citation>
    <scope>NUCLEOTIDE SEQUENCE</scope>
    <source>
        <strain evidence="1">BA0131</strain>
    </source>
</reference>
<keyword evidence="2" id="KW-1185">Reference proteome</keyword>
<proteinExistence type="predicted"/>
<name>A0ABT8GN92_9BACL</name>